<dbReference type="Pfam" id="PF00144">
    <property type="entry name" value="Beta-lactamase"/>
    <property type="match status" value="1"/>
</dbReference>
<dbReference type="Gene3D" id="3.40.710.10">
    <property type="entry name" value="DD-peptidase/beta-lactamase superfamily"/>
    <property type="match status" value="1"/>
</dbReference>
<evidence type="ECO:0000259" key="3">
    <source>
        <dbReference type="Pfam" id="PF00144"/>
    </source>
</evidence>
<feature type="domain" description="Beta-lactamase-related" evidence="3">
    <location>
        <begin position="5"/>
        <end position="344"/>
    </location>
</feature>
<evidence type="ECO:0000256" key="1">
    <source>
        <dbReference type="ARBA" id="ARBA00004370"/>
    </source>
</evidence>
<dbReference type="InterPro" id="IPR012338">
    <property type="entry name" value="Beta-lactam/transpept-like"/>
</dbReference>
<keyword evidence="5" id="KW-1185">Reference proteome</keyword>
<comment type="subcellular location">
    <subcellularLocation>
        <location evidence="1">Membrane</location>
    </subcellularLocation>
</comment>
<comment type="caution">
    <text evidence="4">The sequence shown here is derived from an EMBL/GenBank/DDBJ whole genome shotgun (WGS) entry which is preliminary data.</text>
</comment>
<dbReference type="PANTHER" id="PTHR46825">
    <property type="entry name" value="D-ALANYL-D-ALANINE-CARBOXYPEPTIDASE/ENDOPEPTIDASE AMPH"/>
    <property type="match status" value="1"/>
</dbReference>
<evidence type="ECO:0000313" key="5">
    <source>
        <dbReference type="Proteomes" id="UP000706926"/>
    </source>
</evidence>
<dbReference type="RefSeq" id="WP_210094388.1">
    <property type="nucleotide sequence ID" value="NZ_CP139098.1"/>
</dbReference>
<name>A0ABS4F7Z6_9BACL</name>
<evidence type="ECO:0000256" key="2">
    <source>
        <dbReference type="ARBA" id="ARBA00023136"/>
    </source>
</evidence>
<dbReference type="InterPro" id="IPR001466">
    <property type="entry name" value="Beta-lactam-related"/>
</dbReference>
<proteinExistence type="predicted"/>
<dbReference type="PANTHER" id="PTHR46825:SF11">
    <property type="entry name" value="PENICILLIN-BINDING PROTEIN 4"/>
    <property type="match status" value="1"/>
</dbReference>
<dbReference type="SUPFAM" id="SSF56601">
    <property type="entry name" value="beta-lactamase/transpeptidase-like"/>
    <property type="match status" value="1"/>
</dbReference>
<dbReference type="Proteomes" id="UP000706926">
    <property type="component" value="Unassembled WGS sequence"/>
</dbReference>
<protein>
    <submittedName>
        <fullName evidence="4">CubicO group peptidase (Beta-lactamase class C family)</fullName>
    </submittedName>
</protein>
<accession>A0ABS4F7Z6</accession>
<evidence type="ECO:0000313" key="4">
    <source>
        <dbReference type="EMBL" id="MBP1892202.1"/>
    </source>
</evidence>
<dbReference type="InterPro" id="IPR050491">
    <property type="entry name" value="AmpC-like"/>
</dbReference>
<dbReference type="GeneID" id="95403312"/>
<sequence length="351" mass="39316">MGHHFDSLFNKYYEEHHFAGAVLIKDGSDTIFERAYGLAHRGFQVPNTIHTRFDTASVTKLFTAVAILQLVDRGMIRLDDRITDIIDLTGTKIPDDVTIAHLLTHTSGIADDADEELGESYEALFISKPNYSIRNCIDFIPQFAYKEPKFKAGTDVSYNNCAFVLLGLAIEEATGQNYRDYVAQNIFRACGMKHTSFIAKDEGDMAVAEGYAAAFNEDNEMIWKKNIYSFPPIGTADGGAYTTVGDLDVFMRSLADGKLLSVEMTREIMKPQTDIERAYEWGKVINGYGFHFTYDLKGNLVRMYKEGSNAGVAVMFAYYPKIETTSIILANQTCDVWELHAMAEQLILAAK</sequence>
<reference evidence="4 5" key="1">
    <citation type="submission" date="2021-03" db="EMBL/GenBank/DDBJ databases">
        <title>Genomic Encyclopedia of Type Strains, Phase IV (KMG-IV): sequencing the most valuable type-strain genomes for metagenomic binning, comparative biology and taxonomic classification.</title>
        <authorList>
            <person name="Goeker M."/>
        </authorList>
    </citation>
    <scope>NUCLEOTIDE SEQUENCE [LARGE SCALE GENOMIC DNA]</scope>
    <source>
        <strain evidence="4 5">DSM 15596</strain>
    </source>
</reference>
<keyword evidence="2" id="KW-0472">Membrane</keyword>
<dbReference type="EMBL" id="JAGGKI010000003">
    <property type="protein sequence ID" value="MBP1892202.1"/>
    <property type="molecule type" value="Genomic_DNA"/>
</dbReference>
<gene>
    <name evidence="4" type="ORF">J2Z18_001278</name>
</gene>
<organism evidence="4 5">
    <name type="scientific">Paenibacillus lactis</name>
    <dbReference type="NCBI Taxonomy" id="228574"/>
    <lineage>
        <taxon>Bacteria</taxon>
        <taxon>Bacillati</taxon>
        <taxon>Bacillota</taxon>
        <taxon>Bacilli</taxon>
        <taxon>Bacillales</taxon>
        <taxon>Paenibacillaceae</taxon>
        <taxon>Paenibacillus</taxon>
    </lineage>
</organism>